<sequence>MIKVLHMRRMSSSWAFLLLAIPFLLVSHGFSEPESSADIIAPMAKEEQEALYSVLRDLVGEWWNGPELYPDPCGWTQIQGVSCDLFDGLWYVTSLKIGPVLDNSLECSEQAQFSPLLFQLDHLRSLSFFNCFSSRQRMSIPQSSWEKLSGSLEILEFRSNRGLVGRIPGAIARLSKLESLVIVENAVDGELPVELGKLEHLKRLMLSGNHFAGRIPDSICGSWSELLIMDLSRNSLTGPLPSSLSNLTSLLKLDLSDNHFNGSLPPELGQLKNLTLLDLRNNDFVGGLAQWLNGLTSIENLLLAHNPELGGRLEEIEWGKLRELTALDLSHTSLTGEIPAAMAGLKGLRYIALDGNSLTGGVSPELAALPCLGALYLNGNNLTGRLEFPQEFYRRLGKRFVSWGNLNLCYDAAAKNARAVPYGVARCEQDSRENVSYESVLNAARAGSGDLNGNCGSLGSFVVHGGVIWGVWVMLLVVVFL</sequence>
<comment type="subcellular location">
    <subcellularLocation>
        <location evidence="1">Cell membrane</location>
    </subcellularLocation>
</comment>
<evidence type="ECO:0000256" key="6">
    <source>
        <dbReference type="ARBA" id="ARBA00023136"/>
    </source>
</evidence>
<dbReference type="FunFam" id="3.80.10.10:FF:000269">
    <property type="entry name" value="Piriformospora indica-insensitive protein 2"/>
    <property type="match status" value="1"/>
</dbReference>
<keyword evidence="7" id="KW-0812">Transmembrane</keyword>
<dbReference type="PANTHER" id="PTHR48004:SF55">
    <property type="entry name" value="LEUCINE-RICH REPEAT (LRR) FAMILY PROTEIN-RELATED"/>
    <property type="match status" value="1"/>
</dbReference>
<feature type="transmembrane region" description="Helical" evidence="7">
    <location>
        <begin position="461"/>
        <end position="480"/>
    </location>
</feature>
<feature type="chain" id="PRO_5035236465" description="Disease resistance R13L4/SHOC-2-like LRR domain-containing protein" evidence="8">
    <location>
        <begin position="32"/>
        <end position="481"/>
    </location>
</feature>
<dbReference type="SMART" id="SM00369">
    <property type="entry name" value="LRR_TYP"/>
    <property type="match status" value="2"/>
</dbReference>
<dbReference type="OrthoDB" id="676979at2759"/>
<organism evidence="10 11">
    <name type="scientific">Zingiber officinale</name>
    <name type="common">Ginger</name>
    <name type="synonym">Amomum zingiber</name>
    <dbReference type="NCBI Taxonomy" id="94328"/>
    <lineage>
        <taxon>Eukaryota</taxon>
        <taxon>Viridiplantae</taxon>
        <taxon>Streptophyta</taxon>
        <taxon>Embryophyta</taxon>
        <taxon>Tracheophyta</taxon>
        <taxon>Spermatophyta</taxon>
        <taxon>Magnoliopsida</taxon>
        <taxon>Liliopsida</taxon>
        <taxon>Zingiberales</taxon>
        <taxon>Zingiberaceae</taxon>
        <taxon>Zingiber</taxon>
    </lineage>
</organism>
<comment type="caution">
    <text evidence="10">The sequence shown here is derived from an EMBL/GenBank/DDBJ whole genome shotgun (WGS) entry which is preliminary data.</text>
</comment>
<feature type="signal peptide" evidence="8">
    <location>
        <begin position="1"/>
        <end position="31"/>
    </location>
</feature>
<dbReference type="InterPro" id="IPR055414">
    <property type="entry name" value="LRR_R13L4/SHOC2-like"/>
</dbReference>
<keyword evidence="7" id="KW-1133">Transmembrane helix</keyword>
<dbReference type="GO" id="GO:0051707">
    <property type="term" value="P:response to other organism"/>
    <property type="evidence" value="ECO:0007669"/>
    <property type="project" value="UniProtKB-ARBA"/>
</dbReference>
<dbReference type="InterPro" id="IPR003591">
    <property type="entry name" value="Leu-rich_rpt_typical-subtyp"/>
</dbReference>
<evidence type="ECO:0000313" key="11">
    <source>
        <dbReference type="Proteomes" id="UP000734854"/>
    </source>
</evidence>
<protein>
    <recommendedName>
        <fullName evidence="9">Disease resistance R13L4/SHOC-2-like LRR domain-containing protein</fullName>
    </recommendedName>
</protein>
<evidence type="ECO:0000256" key="8">
    <source>
        <dbReference type="SAM" id="SignalP"/>
    </source>
</evidence>
<evidence type="ECO:0000313" key="10">
    <source>
        <dbReference type="EMBL" id="KAG6512779.1"/>
    </source>
</evidence>
<evidence type="ECO:0000256" key="2">
    <source>
        <dbReference type="ARBA" id="ARBA00022475"/>
    </source>
</evidence>
<proteinExistence type="predicted"/>
<accession>A0A8J5H5K8</accession>
<feature type="domain" description="Disease resistance R13L4/SHOC-2-like LRR" evidence="9">
    <location>
        <begin position="122"/>
        <end position="393"/>
    </location>
</feature>
<reference evidence="10 11" key="1">
    <citation type="submission" date="2020-08" db="EMBL/GenBank/DDBJ databases">
        <title>Plant Genome Project.</title>
        <authorList>
            <person name="Zhang R.-G."/>
        </authorList>
    </citation>
    <scope>NUCLEOTIDE SEQUENCE [LARGE SCALE GENOMIC DNA]</scope>
    <source>
        <tissue evidence="10">Rhizome</tissue>
    </source>
</reference>
<evidence type="ECO:0000256" key="1">
    <source>
        <dbReference type="ARBA" id="ARBA00004236"/>
    </source>
</evidence>
<gene>
    <name evidence="10" type="ORF">ZIOFF_030908</name>
</gene>
<dbReference type="AlphaFoldDB" id="A0A8J5H5K8"/>
<dbReference type="InterPro" id="IPR052941">
    <property type="entry name" value="StomDev_PlantInt_Reg"/>
</dbReference>
<evidence type="ECO:0000256" key="4">
    <source>
        <dbReference type="ARBA" id="ARBA00022729"/>
    </source>
</evidence>
<dbReference type="EMBL" id="JACMSC010000008">
    <property type="protein sequence ID" value="KAG6512779.1"/>
    <property type="molecule type" value="Genomic_DNA"/>
</dbReference>
<keyword evidence="11" id="KW-1185">Reference proteome</keyword>
<name>A0A8J5H5K8_ZINOF</name>
<keyword evidence="5" id="KW-0677">Repeat</keyword>
<keyword evidence="6 7" id="KW-0472">Membrane</keyword>
<dbReference type="FunFam" id="3.80.10.10:FF:000383">
    <property type="entry name" value="Leucine-rich repeat receptor protein kinase EMS1"/>
    <property type="match status" value="1"/>
</dbReference>
<evidence type="ECO:0000256" key="7">
    <source>
        <dbReference type="SAM" id="Phobius"/>
    </source>
</evidence>
<keyword evidence="2" id="KW-1003">Cell membrane</keyword>
<dbReference type="Proteomes" id="UP000734854">
    <property type="component" value="Unassembled WGS sequence"/>
</dbReference>
<evidence type="ECO:0000256" key="3">
    <source>
        <dbReference type="ARBA" id="ARBA00022614"/>
    </source>
</evidence>
<dbReference type="PANTHER" id="PTHR48004">
    <property type="entry name" value="OS01G0149700 PROTEIN"/>
    <property type="match status" value="1"/>
</dbReference>
<keyword evidence="3" id="KW-0433">Leucine-rich repeat</keyword>
<keyword evidence="4 8" id="KW-0732">Signal</keyword>
<evidence type="ECO:0000256" key="5">
    <source>
        <dbReference type="ARBA" id="ARBA00022737"/>
    </source>
</evidence>
<dbReference type="Pfam" id="PF23598">
    <property type="entry name" value="LRR_14"/>
    <property type="match status" value="1"/>
</dbReference>
<evidence type="ECO:0000259" key="9">
    <source>
        <dbReference type="Pfam" id="PF23598"/>
    </source>
</evidence>
<dbReference type="GO" id="GO:0005886">
    <property type="term" value="C:plasma membrane"/>
    <property type="evidence" value="ECO:0007669"/>
    <property type="project" value="UniProtKB-SubCell"/>
</dbReference>